<dbReference type="Gene3D" id="3.40.50.2000">
    <property type="entry name" value="Glycogen Phosphorylase B"/>
    <property type="match status" value="2"/>
</dbReference>
<dbReference type="PANTHER" id="PTHR48050:SF11">
    <property type="entry name" value="GLYCOSYLTRANSFERASE"/>
    <property type="match status" value="1"/>
</dbReference>
<sequence length="444" mass="49427">MAAYQKPKAIFMAFGTKGDVFPIAAIASAFACDQKQYQVVLITHRAHQSLMVHLAEKNVNYIPVNSPPVLSVHQFVNMPDSEQVSFPIHKKKIQAAHREECLSVIESVLGDYPNMKSDFIVINFFALEGWHLSETFQIRCVIASPYVVPYSAPSAFVRQFKQELPLLYKYFQEAPPNTVWITGCSNEPSNVAYASRITIINVIYGFSKEIVECPDYAIVLFFEIQNLGTMEYSCHLPVLQVISLFHSMGFLKNPHAFLRVLEAVIEATEYHFILLTAGYEPLDASIKSIAATSTSKVDPQLNTSDGTLLFSDRLYCFSGSIPYSWLFLRCAVAIHHGGSGSTAAALHAGIPQIICPFILDQFYWAERLHWIGVAPEPLRSCHLLPENINGTSIIQAADDLARTIKLALSPEIKAQALRVADMISSEDGLQEAVKILKEKVICPE</sequence>
<keyword evidence="1" id="KW-0808">Transferase</keyword>
<reference evidence="3 4" key="1">
    <citation type="submission" date="2020-08" db="EMBL/GenBank/DDBJ databases">
        <title>Plant Genome Project.</title>
        <authorList>
            <person name="Zhang R.-G."/>
        </authorList>
    </citation>
    <scope>NUCLEOTIDE SEQUENCE [LARGE SCALE GENOMIC DNA]</scope>
    <source>
        <tissue evidence="3">Rhizome</tissue>
    </source>
</reference>
<dbReference type="InterPro" id="IPR002213">
    <property type="entry name" value="UDP_glucos_trans"/>
</dbReference>
<dbReference type="GO" id="GO:0016758">
    <property type="term" value="F:hexosyltransferase activity"/>
    <property type="evidence" value="ECO:0007669"/>
    <property type="project" value="UniProtKB-ARBA"/>
</dbReference>
<feature type="domain" description="Erythromycin biosynthesis protein CIII-like C-terminal" evidence="2">
    <location>
        <begin position="320"/>
        <end position="389"/>
    </location>
</feature>
<accession>A0A8J5GIB4</accession>
<organism evidence="3 4">
    <name type="scientific">Zingiber officinale</name>
    <name type="common">Ginger</name>
    <name type="synonym">Amomum zingiber</name>
    <dbReference type="NCBI Taxonomy" id="94328"/>
    <lineage>
        <taxon>Eukaryota</taxon>
        <taxon>Viridiplantae</taxon>
        <taxon>Streptophyta</taxon>
        <taxon>Embryophyta</taxon>
        <taxon>Tracheophyta</taxon>
        <taxon>Spermatophyta</taxon>
        <taxon>Magnoliopsida</taxon>
        <taxon>Liliopsida</taxon>
        <taxon>Zingiberales</taxon>
        <taxon>Zingiberaceae</taxon>
        <taxon>Zingiber</taxon>
    </lineage>
</organism>
<keyword evidence="4" id="KW-1185">Reference proteome</keyword>
<evidence type="ECO:0000256" key="1">
    <source>
        <dbReference type="ARBA" id="ARBA00022679"/>
    </source>
</evidence>
<proteinExistence type="predicted"/>
<protein>
    <recommendedName>
        <fullName evidence="2">Erythromycin biosynthesis protein CIII-like C-terminal domain-containing protein</fullName>
    </recommendedName>
</protein>
<evidence type="ECO:0000259" key="2">
    <source>
        <dbReference type="Pfam" id="PF06722"/>
    </source>
</evidence>
<dbReference type="EMBL" id="JACMSC010000011">
    <property type="protein sequence ID" value="KAG6501227.1"/>
    <property type="molecule type" value="Genomic_DNA"/>
</dbReference>
<dbReference type="InterPro" id="IPR050426">
    <property type="entry name" value="Glycosyltransferase_28"/>
</dbReference>
<dbReference type="PANTHER" id="PTHR48050">
    <property type="entry name" value="STEROL 3-BETA-GLUCOSYLTRANSFERASE"/>
    <property type="match status" value="1"/>
</dbReference>
<dbReference type="AlphaFoldDB" id="A0A8J5GIB4"/>
<dbReference type="SUPFAM" id="SSF53756">
    <property type="entry name" value="UDP-Glycosyltransferase/glycogen phosphorylase"/>
    <property type="match status" value="1"/>
</dbReference>
<evidence type="ECO:0000313" key="3">
    <source>
        <dbReference type="EMBL" id="KAG6501227.1"/>
    </source>
</evidence>
<dbReference type="Pfam" id="PF06722">
    <property type="entry name" value="EryCIII-like_C"/>
    <property type="match status" value="1"/>
</dbReference>
<gene>
    <name evidence="3" type="ORF">ZIOFF_041105</name>
</gene>
<dbReference type="GO" id="GO:0008194">
    <property type="term" value="F:UDP-glycosyltransferase activity"/>
    <property type="evidence" value="ECO:0007669"/>
    <property type="project" value="InterPro"/>
</dbReference>
<comment type="caution">
    <text evidence="3">The sequence shown here is derived from an EMBL/GenBank/DDBJ whole genome shotgun (WGS) entry which is preliminary data.</text>
</comment>
<dbReference type="CDD" id="cd03784">
    <property type="entry name" value="GT1_Gtf-like"/>
    <property type="match status" value="1"/>
</dbReference>
<evidence type="ECO:0000313" key="4">
    <source>
        <dbReference type="Proteomes" id="UP000734854"/>
    </source>
</evidence>
<name>A0A8J5GIB4_ZINOF</name>
<dbReference type="InterPro" id="IPR010610">
    <property type="entry name" value="EryCIII-like_C"/>
</dbReference>
<dbReference type="PROSITE" id="PS51257">
    <property type="entry name" value="PROKAR_LIPOPROTEIN"/>
    <property type="match status" value="1"/>
</dbReference>
<dbReference type="Proteomes" id="UP000734854">
    <property type="component" value="Unassembled WGS sequence"/>
</dbReference>